<sequence length="169" mass="19552">MFLKLLFLTFLRVVLVSSIAQVIKIENCTSVKQKCVLDRCKVHDEYVDFVFLIKEPLISLFFETTLLKLEEGKARQIFKTPKFDWCGGLGKAIRTASPILKVFFSSNFEKFPEAMLKCPIKGTINIFNISTMTSFFDFLPSGIYRMRALVFEKINDPFFIFSFQVKISN</sequence>
<dbReference type="Proteomes" id="UP001153620">
    <property type="component" value="Chromosome 4"/>
</dbReference>
<evidence type="ECO:0008006" key="4">
    <source>
        <dbReference type="Google" id="ProtNLM"/>
    </source>
</evidence>
<organism evidence="2 3">
    <name type="scientific">Chironomus riparius</name>
    <dbReference type="NCBI Taxonomy" id="315576"/>
    <lineage>
        <taxon>Eukaryota</taxon>
        <taxon>Metazoa</taxon>
        <taxon>Ecdysozoa</taxon>
        <taxon>Arthropoda</taxon>
        <taxon>Hexapoda</taxon>
        <taxon>Insecta</taxon>
        <taxon>Pterygota</taxon>
        <taxon>Neoptera</taxon>
        <taxon>Endopterygota</taxon>
        <taxon>Diptera</taxon>
        <taxon>Nematocera</taxon>
        <taxon>Chironomoidea</taxon>
        <taxon>Chironomidae</taxon>
        <taxon>Chironominae</taxon>
        <taxon>Chironomus</taxon>
    </lineage>
</organism>
<dbReference type="AlphaFoldDB" id="A0A9N9S4T6"/>
<protein>
    <recommendedName>
        <fullName evidence="4">MD-2-related lipid-recognition domain-containing protein</fullName>
    </recommendedName>
</protein>
<dbReference type="Pfam" id="PF06477">
    <property type="entry name" value="DUF1091"/>
    <property type="match status" value="1"/>
</dbReference>
<evidence type="ECO:0000313" key="2">
    <source>
        <dbReference type="EMBL" id="CAG9810021.1"/>
    </source>
</evidence>
<reference evidence="2" key="2">
    <citation type="submission" date="2022-10" db="EMBL/GenBank/DDBJ databases">
        <authorList>
            <consortium name="ENA_rothamsted_submissions"/>
            <consortium name="culmorum"/>
            <person name="King R."/>
        </authorList>
    </citation>
    <scope>NUCLEOTIDE SEQUENCE</scope>
</reference>
<name>A0A9N9S4T6_9DIPT</name>
<evidence type="ECO:0000256" key="1">
    <source>
        <dbReference type="SAM" id="SignalP"/>
    </source>
</evidence>
<reference evidence="2" key="1">
    <citation type="submission" date="2022-01" db="EMBL/GenBank/DDBJ databases">
        <authorList>
            <person name="King R."/>
        </authorList>
    </citation>
    <scope>NUCLEOTIDE SEQUENCE</scope>
</reference>
<dbReference type="EMBL" id="OU895880">
    <property type="protein sequence ID" value="CAG9810021.1"/>
    <property type="molecule type" value="Genomic_DNA"/>
</dbReference>
<evidence type="ECO:0000313" key="3">
    <source>
        <dbReference type="Proteomes" id="UP001153620"/>
    </source>
</evidence>
<keyword evidence="1" id="KW-0732">Signal</keyword>
<keyword evidence="3" id="KW-1185">Reference proteome</keyword>
<feature type="chain" id="PRO_5040400916" description="MD-2-related lipid-recognition domain-containing protein" evidence="1">
    <location>
        <begin position="21"/>
        <end position="169"/>
    </location>
</feature>
<dbReference type="InterPro" id="IPR010512">
    <property type="entry name" value="DUF1091"/>
</dbReference>
<gene>
    <name evidence="2" type="ORF">CHIRRI_LOCUS12838</name>
</gene>
<feature type="signal peptide" evidence="1">
    <location>
        <begin position="1"/>
        <end position="20"/>
    </location>
</feature>
<proteinExistence type="predicted"/>
<dbReference type="OrthoDB" id="10651187at2759"/>
<accession>A0A9N9S4T6</accession>